<name>A0ABT3CZS5_9BACT</name>
<keyword evidence="1" id="KW-0732">Signal</keyword>
<protein>
    <submittedName>
        <fullName evidence="2">DUF4421 domain-containing protein</fullName>
    </submittedName>
</protein>
<evidence type="ECO:0000313" key="2">
    <source>
        <dbReference type="EMBL" id="MCV9388708.1"/>
    </source>
</evidence>
<proteinExistence type="predicted"/>
<dbReference type="Proteomes" id="UP001300692">
    <property type="component" value="Unassembled WGS sequence"/>
</dbReference>
<reference evidence="2 3" key="1">
    <citation type="submission" date="2022-10" db="EMBL/GenBank/DDBJ databases">
        <title>Comparative genomics and taxonomic characterization of three novel marine species of genus Reichenbachiella exhibiting antioxidant and polysaccharide degradation activities.</title>
        <authorList>
            <person name="Muhammad N."/>
            <person name="Lee Y.-J."/>
            <person name="Ko J."/>
            <person name="Kim S.-G."/>
        </authorList>
    </citation>
    <scope>NUCLEOTIDE SEQUENCE [LARGE SCALE GENOMIC DNA]</scope>
    <source>
        <strain evidence="2 3">ABR2-5</strain>
    </source>
</reference>
<evidence type="ECO:0000313" key="3">
    <source>
        <dbReference type="Proteomes" id="UP001300692"/>
    </source>
</evidence>
<keyword evidence="3" id="KW-1185">Reference proteome</keyword>
<gene>
    <name evidence="2" type="ORF">N7U62_18645</name>
</gene>
<feature type="signal peptide" evidence="1">
    <location>
        <begin position="1"/>
        <end position="20"/>
    </location>
</feature>
<accession>A0ABT3CZS5</accession>
<evidence type="ECO:0000256" key="1">
    <source>
        <dbReference type="SAM" id="SignalP"/>
    </source>
</evidence>
<organism evidence="2 3">
    <name type="scientific">Reichenbachiella ulvae</name>
    <dbReference type="NCBI Taxonomy" id="2980104"/>
    <lineage>
        <taxon>Bacteria</taxon>
        <taxon>Pseudomonadati</taxon>
        <taxon>Bacteroidota</taxon>
        <taxon>Cytophagia</taxon>
        <taxon>Cytophagales</taxon>
        <taxon>Reichenbachiellaceae</taxon>
        <taxon>Reichenbachiella</taxon>
    </lineage>
</organism>
<feature type="chain" id="PRO_5047254870" evidence="1">
    <location>
        <begin position="21"/>
        <end position="349"/>
    </location>
</feature>
<dbReference type="RefSeq" id="WP_264139604.1">
    <property type="nucleotide sequence ID" value="NZ_JAOYOD010000001.1"/>
</dbReference>
<comment type="caution">
    <text evidence="2">The sequence shown here is derived from an EMBL/GenBank/DDBJ whole genome shotgun (WGS) entry which is preliminary data.</text>
</comment>
<dbReference type="Pfam" id="PF14391">
    <property type="entry name" value="DUF4421"/>
    <property type="match status" value="1"/>
</dbReference>
<dbReference type="InterPro" id="IPR025535">
    <property type="entry name" value="DUF4421"/>
</dbReference>
<dbReference type="EMBL" id="JAOYOD010000001">
    <property type="protein sequence ID" value="MCV9388708.1"/>
    <property type="molecule type" value="Genomic_DNA"/>
</dbReference>
<sequence>MRPIYLVSFIVLICSSLAWGQAPSSSNDLDYNQDYIVDYRDQLAIRHLAMIKSVSLIHYDKATDQEYLFKPNENLNVGLGIATGWLALNAAFNLPAVNNDDEKYGRTQSFDLQSNIYTRKWAIDLAMQRYRGFHHSNSGSTIPNYNSSIHPIRPDIKTLNLNASGIFIQNNQKFSYRAAFTQAERQMKSAGSWVFGGYANYYLMQADSTLIPHQLHDVADISRDFRSVSFLNFGISGGYAYTLVLFHRFYLSGSLALGFGPLYQNGRKTSNRSAYSKWESEASITARMAMGYNGKRFFMGVTSFGATSIENTEEDSYLKRGYNTLRFFVGYRFDRPPIFSRSQVLNRLI</sequence>